<gene>
    <name evidence="4" type="ORF">P4U88_25950</name>
</gene>
<dbReference type="PROSITE" id="PS50977">
    <property type="entry name" value="HTH_TETR_2"/>
    <property type="match status" value="1"/>
</dbReference>
<dbReference type="InterPro" id="IPR009057">
    <property type="entry name" value="Homeodomain-like_sf"/>
</dbReference>
<evidence type="ECO:0000313" key="5">
    <source>
        <dbReference type="Proteomes" id="UP001309448"/>
    </source>
</evidence>
<dbReference type="InterPro" id="IPR001647">
    <property type="entry name" value="HTH_TetR"/>
</dbReference>
<keyword evidence="1 2" id="KW-0238">DNA-binding</keyword>
<comment type="caution">
    <text evidence="4">The sequence shown here is derived from an EMBL/GenBank/DDBJ whole genome shotgun (WGS) entry which is preliminary data.</text>
</comment>
<name>A0ABU6N293_9BACI</name>
<accession>A0ABU6N293</accession>
<dbReference type="EMBL" id="JARMDB010000032">
    <property type="protein sequence ID" value="MED1569229.1"/>
    <property type="molecule type" value="Genomic_DNA"/>
</dbReference>
<sequence>MQDLTDEALINRATFYSHYGDKQALLTKLTENTLGEFTSKMVLYTHVQEKQIELSKFEGILQSIFECIAKHADFYKSMLGPHGILFCPKLSKGILADSKIVTKVAVPNKTPKI</sequence>
<proteinExistence type="predicted"/>
<evidence type="ECO:0000256" key="2">
    <source>
        <dbReference type="PROSITE-ProRule" id="PRU00335"/>
    </source>
</evidence>
<dbReference type="Gene3D" id="1.10.357.10">
    <property type="entry name" value="Tetracycline Repressor, domain 2"/>
    <property type="match status" value="1"/>
</dbReference>
<feature type="domain" description="HTH tetR-type" evidence="3">
    <location>
        <begin position="1"/>
        <end position="37"/>
    </location>
</feature>
<reference evidence="4 5" key="1">
    <citation type="submission" date="2023-03" db="EMBL/GenBank/DDBJ databases">
        <title>Bacillus Genome Sequencing.</title>
        <authorList>
            <person name="Dunlap C."/>
        </authorList>
    </citation>
    <scope>NUCLEOTIDE SEQUENCE [LARGE SCALE GENOMIC DNA]</scope>
    <source>
        <strain evidence="4 5">B-615</strain>
    </source>
</reference>
<dbReference type="SUPFAM" id="SSF46689">
    <property type="entry name" value="Homeodomain-like"/>
    <property type="match status" value="1"/>
</dbReference>
<evidence type="ECO:0000256" key="1">
    <source>
        <dbReference type="ARBA" id="ARBA00023125"/>
    </source>
</evidence>
<organism evidence="4 5">
    <name type="scientific">Bacillus paramycoides</name>
    <dbReference type="NCBI Taxonomy" id="2026194"/>
    <lineage>
        <taxon>Bacteria</taxon>
        <taxon>Bacillati</taxon>
        <taxon>Bacillota</taxon>
        <taxon>Bacilli</taxon>
        <taxon>Bacillales</taxon>
        <taxon>Bacillaceae</taxon>
        <taxon>Bacillus</taxon>
        <taxon>Bacillus cereus group</taxon>
    </lineage>
</organism>
<comment type="caution">
    <text evidence="2">Lacks conserved residue(s) required for the propagation of feature annotation.</text>
</comment>
<keyword evidence="5" id="KW-1185">Reference proteome</keyword>
<evidence type="ECO:0000313" key="4">
    <source>
        <dbReference type="EMBL" id="MED1569229.1"/>
    </source>
</evidence>
<evidence type="ECO:0000259" key="3">
    <source>
        <dbReference type="PROSITE" id="PS50977"/>
    </source>
</evidence>
<dbReference type="Proteomes" id="UP001309448">
    <property type="component" value="Unassembled WGS sequence"/>
</dbReference>
<protein>
    <submittedName>
        <fullName evidence="4">TetR/AcrR family transcriptional regulator</fullName>
    </submittedName>
</protein>